<feature type="region of interest" description="Disordered" evidence="1">
    <location>
        <begin position="734"/>
        <end position="773"/>
    </location>
</feature>
<keyword evidence="3" id="KW-0540">Nuclease</keyword>
<dbReference type="GO" id="GO:0006139">
    <property type="term" value="P:nucleobase-containing compound metabolic process"/>
    <property type="evidence" value="ECO:0007669"/>
    <property type="project" value="InterPro"/>
</dbReference>
<dbReference type="Pfam" id="PF01927">
    <property type="entry name" value="Mut7-C"/>
    <property type="match status" value="1"/>
</dbReference>
<dbReference type="PANTHER" id="PTHR47765:SF2">
    <property type="entry name" value="EXONUCLEASE MUT-7 HOMOLOG"/>
    <property type="match status" value="1"/>
</dbReference>
<dbReference type="InterPro" id="IPR002562">
    <property type="entry name" value="3'-5'_exonuclease_dom"/>
</dbReference>
<sequence>MLQRYRGLDPAVLRDELFELWNRKDLQTLRWAALHGFSKLSEPLEGLVTILEGCPGKQKGRSHTVGHHILNEFQSWMTEHPQVTLSSLSEQQAVTVQRRALSLLADTHPSFVDGLINIYRLNTLDPAILRLNVVSLQALNCYKEAAVLSIKLQLQKELNMEEMCIPLILQNKLPTAESYVTGHNHLEQQLVTLLDSWCHPNFIVEDICKQFPRLSLSKQSMSQFQAKMLTKQVFRLMEKFNIDQGLCPNALHKRRLDSLRFLMYKRFMEKSMTEENWSDHVEYVVADDLELQIHLVEMLVKYSDFQKASQWSLRYNIPRNRLPYGVWETQQSLPPALQPIRLSDSAQTEAWTPSQSHCQRFYQVPITKDKVHFVDTLEALQRCRNIVLKEGAIVGVDMEWQPTFGCISTQKVALIQLAVFDEVFLLDVCENRFCQHPDTISFIRSLFSGKNVLKLGYGMSGDLKCLLATWHQFLEEPLKMDGVLDLLNIHQKIQRSKVKRTQNSPKGVLVGEDSAEKGLSLLVQQVLGRPLDKTEQMSNWEKRPLRISQIRYAVADAYCLLDVYSVLSSNPAYFGLPADLRSISSGQSEKSGDKKHKEKQTHGREECQGAQRVSPPRSDTEKGLLCGEKPSEETPPLAPQQLRVVCDNMLQGLGRYLRCLGVDVVMLENTDDHRIAAKLRSQVGEGRCLSLDCSEKAKDQAVRVLRHFNVQPTPRDIFSRCQIFPISSDGKPEKTFVPACGRGKSDSEKGEEGGGGGGGGGGGHSIGTPRHSEGNHPKYFPLCAACNSDQYVAVPRKDMTKMLKQKGFLQDQDSTDHTQPQDEEMTPSATPDLPRYALQCQWAPLSDLDPDTLTFPGGVAMQLHTVPPGLLPRIPLFYVCTRCGKVFWEGSHFGRVLSMFQEVLHITDSESAAAAVTAAQQN</sequence>
<dbReference type="Pfam" id="PF01612">
    <property type="entry name" value="DNA_pol_A_exo1"/>
    <property type="match status" value="1"/>
</dbReference>
<dbReference type="GO" id="GO:0003676">
    <property type="term" value="F:nucleic acid binding"/>
    <property type="evidence" value="ECO:0007669"/>
    <property type="project" value="InterPro"/>
</dbReference>
<dbReference type="GO" id="GO:0008408">
    <property type="term" value="F:3'-5' exonuclease activity"/>
    <property type="evidence" value="ECO:0007669"/>
    <property type="project" value="InterPro"/>
</dbReference>
<protein>
    <submittedName>
        <fullName evidence="3">Exonuclease mut-7-like protein</fullName>
    </submittedName>
</protein>
<feature type="region of interest" description="Disordered" evidence="1">
    <location>
        <begin position="808"/>
        <end position="832"/>
    </location>
</feature>
<feature type="region of interest" description="Disordered" evidence="1">
    <location>
        <begin position="584"/>
        <end position="636"/>
    </location>
</feature>
<dbReference type="PANTHER" id="PTHR47765">
    <property type="entry name" value="3'-5' EXONUCLEASE DOMAIN-CONTAINING PROTEIN"/>
    <property type="match status" value="1"/>
</dbReference>
<evidence type="ECO:0000313" key="3">
    <source>
        <dbReference type="EMBL" id="TKS84619.1"/>
    </source>
</evidence>
<dbReference type="Gene3D" id="3.30.420.10">
    <property type="entry name" value="Ribonuclease H-like superfamily/Ribonuclease H"/>
    <property type="match status" value="1"/>
</dbReference>
<feature type="compositionally biased region" description="Basic and acidic residues" evidence="1">
    <location>
        <begin position="743"/>
        <end position="752"/>
    </location>
</feature>
<evidence type="ECO:0000256" key="1">
    <source>
        <dbReference type="SAM" id="MobiDB-lite"/>
    </source>
</evidence>
<name>A0A4U5VA05_COLLU</name>
<dbReference type="InterPro" id="IPR002782">
    <property type="entry name" value="Mut7-C_RNAse_dom"/>
</dbReference>
<dbReference type="InterPro" id="IPR052408">
    <property type="entry name" value="Exonuclease_MUT-7-like"/>
</dbReference>
<dbReference type="EMBL" id="CM014093">
    <property type="protein sequence ID" value="TKS84619.1"/>
    <property type="molecule type" value="Genomic_DNA"/>
</dbReference>
<proteinExistence type="predicted"/>
<dbReference type="InterPro" id="IPR012337">
    <property type="entry name" value="RNaseH-like_sf"/>
</dbReference>
<dbReference type="SUPFAM" id="SSF53098">
    <property type="entry name" value="Ribonuclease H-like"/>
    <property type="match status" value="1"/>
</dbReference>
<dbReference type="SMART" id="SM00474">
    <property type="entry name" value="35EXOc"/>
    <property type="match status" value="1"/>
</dbReference>
<dbReference type="InterPro" id="IPR036397">
    <property type="entry name" value="RNaseH_sf"/>
</dbReference>
<evidence type="ECO:0000313" key="4">
    <source>
        <dbReference type="Proteomes" id="UP000298787"/>
    </source>
</evidence>
<keyword evidence="3" id="KW-0378">Hydrolase</keyword>
<dbReference type="STRING" id="240159.A0A4U5VA05"/>
<keyword evidence="3" id="KW-0269">Exonuclease</keyword>
<dbReference type="Proteomes" id="UP000298787">
    <property type="component" value="Chromosome 16"/>
</dbReference>
<feature type="domain" description="3'-5' exonuclease" evidence="2">
    <location>
        <begin position="371"/>
        <end position="572"/>
    </location>
</feature>
<accession>A0A4U5VA05</accession>
<evidence type="ECO:0000259" key="2">
    <source>
        <dbReference type="SMART" id="SM00474"/>
    </source>
</evidence>
<keyword evidence="4" id="KW-1185">Reference proteome</keyword>
<dbReference type="AlphaFoldDB" id="A0A4U5VA05"/>
<gene>
    <name evidence="3" type="ORF">D9C73_018613</name>
</gene>
<reference evidence="3 4" key="1">
    <citation type="submission" date="2019-01" db="EMBL/GenBank/DDBJ databases">
        <title>Genome Assembly of Collichthys lucidus.</title>
        <authorList>
            <person name="Cai M."/>
            <person name="Xiao S."/>
        </authorList>
    </citation>
    <scope>NUCLEOTIDE SEQUENCE [LARGE SCALE GENOMIC DNA]</scope>
    <source>
        <strain evidence="3">JT15FE1705JMU</strain>
        <tissue evidence="3">Muscle</tissue>
    </source>
</reference>
<organism evidence="3 4">
    <name type="scientific">Collichthys lucidus</name>
    <name type="common">Big head croaker</name>
    <name type="synonym">Sciaena lucida</name>
    <dbReference type="NCBI Taxonomy" id="240159"/>
    <lineage>
        <taxon>Eukaryota</taxon>
        <taxon>Metazoa</taxon>
        <taxon>Chordata</taxon>
        <taxon>Craniata</taxon>
        <taxon>Vertebrata</taxon>
        <taxon>Euteleostomi</taxon>
        <taxon>Actinopterygii</taxon>
        <taxon>Neopterygii</taxon>
        <taxon>Teleostei</taxon>
        <taxon>Neoteleostei</taxon>
        <taxon>Acanthomorphata</taxon>
        <taxon>Eupercaria</taxon>
        <taxon>Sciaenidae</taxon>
        <taxon>Collichthys</taxon>
    </lineage>
</organism>
<feature type="compositionally biased region" description="Gly residues" evidence="1">
    <location>
        <begin position="753"/>
        <end position="765"/>
    </location>
</feature>